<keyword evidence="2" id="KW-1185">Reference proteome</keyword>
<evidence type="ECO:0000313" key="2">
    <source>
        <dbReference type="Proteomes" id="UP000179860"/>
    </source>
</evidence>
<sequence>MLGKTFFLERAISRSLDWLGRYPALACACHDPASLSSGRHIVVAAASSTGVRCVFFSSIGSVLDFSATWTELERAKTWWYFVQRWYFWAVPDANTRAAISSTGTQMDHLIVPAAAPRDLGDDVFLPWLDAIEKSARRCGTLALLSHDTECV</sequence>
<dbReference type="EMBL" id="CP017565">
    <property type="protein sequence ID" value="APA90416.1"/>
    <property type="molecule type" value="Genomic_DNA"/>
</dbReference>
<evidence type="ECO:0000313" key="1">
    <source>
        <dbReference type="EMBL" id="APA90416.1"/>
    </source>
</evidence>
<geneLocation type="plasmid" evidence="1 2">
    <name>pl2WSM5005</name>
</geneLocation>
<dbReference type="Proteomes" id="UP000179860">
    <property type="component" value="Plasmid pl2WSM5005"/>
</dbReference>
<proteinExistence type="predicted"/>
<name>A0A1I9YW11_9BURK</name>
<reference evidence="1" key="1">
    <citation type="submission" date="2016-09" db="EMBL/GenBank/DDBJ databases">
        <title>The Complete Genome of Burkholderia sprentiae wsm5005.</title>
        <authorList>
            <person name="De Meyer S."/>
            <person name="Wang P."/>
            <person name="Terpolilli J."/>
        </authorList>
    </citation>
    <scope>NUCLEOTIDE SEQUENCE [LARGE SCALE GENOMIC DNA]</scope>
    <source>
        <strain evidence="1">WSM5005</strain>
        <plasmid evidence="1">pl2WSM5005</plasmid>
    </source>
</reference>
<dbReference type="OrthoDB" id="9034791at2"/>
<reference evidence="1" key="2">
    <citation type="submission" date="2021-06" db="EMBL/GenBank/DDBJ databases">
        <authorList>
            <person name="Rogers T.H."/>
            <person name="Ramsay J.P."/>
            <person name="Wang P."/>
            <person name="Terpolilli J."/>
        </authorList>
    </citation>
    <scope>NUCLEOTIDE SEQUENCE [LARGE SCALE GENOMIC DNA]</scope>
    <source>
        <strain evidence="1">WSM5005</strain>
        <plasmid evidence="1">pl2WSM5005</plasmid>
    </source>
</reference>
<keyword evidence="1" id="KW-0614">Plasmid</keyword>
<organism evidence="1 2">
    <name type="scientific">Paraburkholderia sprentiae WSM5005</name>
    <dbReference type="NCBI Taxonomy" id="754502"/>
    <lineage>
        <taxon>Bacteria</taxon>
        <taxon>Pseudomonadati</taxon>
        <taxon>Pseudomonadota</taxon>
        <taxon>Betaproteobacteria</taxon>
        <taxon>Burkholderiales</taxon>
        <taxon>Burkholderiaceae</taxon>
        <taxon>Paraburkholderia</taxon>
    </lineage>
</organism>
<dbReference type="KEGG" id="pspw:BJG93_33035"/>
<gene>
    <name evidence="1" type="ORF">BJG93_33035</name>
</gene>
<protein>
    <submittedName>
        <fullName evidence="1">Uncharacterized protein</fullName>
    </submittedName>
</protein>
<accession>A0A1I9YW11</accession>
<dbReference type="AlphaFoldDB" id="A0A1I9YW11"/>